<comment type="caution">
    <text evidence="2">The sequence shown here is derived from an EMBL/GenBank/DDBJ whole genome shotgun (WGS) entry which is preliminary data.</text>
</comment>
<dbReference type="PANTHER" id="PTHR38664:SF1">
    <property type="entry name" value="SLR0058 PROTEIN"/>
    <property type="match status" value="1"/>
</dbReference>
<dbReference type="PANTHER" id="PTHR38664">
    <property type="entry name" value="SLR0058 PROTEIN"/>
    <property type="match status" value="1"/>
</dbReference>
<protein>
    <submittedName>
        <fullName evidence="2">Polyhydroxyalkanoate synthesis regulator phasin</fullName>
    </submittedName>
</protein>
<organism evidence="2 3">
    <name type="scientific">Candidatus Electrothrix communis</name>
    <dbReference type="NCBI Taxonomy" id="1859133"/>
    <lineage>
        <taxon>Bacteria</taxon>
        <taxon>Pseudomonadati</taxon>
        <taxon>Thermodesulfobacteriota</taxon>
        <taxon>Desulfobulbia</taxon>
        <taxon>Desulfobulbales</taxon>
        <taxon>Desulfobulbaceae</taxon>
        <taxon>Candidatus Electrothrix</taxon>
    </lineage>
</organism>
<proteinExistence type="predicted"/>
<evidence type="ECO:0000313" key="2">
    <source>
        <dbReference type="EMBL" id="RWX45044.1"/>
    </source>
</evidence>
<name>A0A444IW02_9BACT</name>
<dbReference type="InterPro" id="IPR008769">
    <property type="entry name" value="PhaF_PhaI"/>
</dbReference>
<evidence type="ECO:0000256" key="1">
    <source>
        <dbReference type="SAM" id="MobiDB-lite"/>
    </source>
</evidence>
<evidence type="ECO:0000313" key="3">
    <source>
        <dbReference type="Proteomes" id="UP000288086"/>
    </source>
</evidence>
<dbReference type="Proteomes" id="UP000288086">
    <property type="component" value="Unassembled WGS sequence"/>
</dbReference>
<dbReference type="EMBL" id="MTKP01000347">
    <property type="protein sequence ID" value="RWX45044.1"/>
    <property type="molecule type" value="Genomic_DNA"/>
</dbReference>
<accession>A0A444IW02</accession>
<sequence length="115" mass="13233">MKELLKNMLYTGVGAAFLTRDKLDEIRKELVDRGNLTREEGKDFVEDLLKKSDSARDQLELWLSRQVEDRIKGLNLATTDEVEELRRKIEELQVALNSREQPKANNGDAEDTEDA</sequence>
<feature type="region of interest" description="Disordered" evidence="1">
    <location>
        <begin position="96"/>
        <end position="115"/>
    </location>
</feature>
<gene>
    <name evidence="2" type="ORF">VT98_13471</name>
</gene>
<keyword evidence="3" id="KW-1185">Reference proteome</keyword>
<dbReference type="AlphaFoldDB" id="A0A444IW02"/>
<reference evidence="2 3" key="1">
    <citation type="submission" date="2017-01" db="EMBL/GenBank/DDBJ databases">
        <title>The cable genome- insights into the physiology and evolution of filamentous bacteria capable of sulfide oxidation via long distance electron transfer.</title>
        <authorList>
            <person name="Schreiber L."/>
            <person name="Bjerg J.T."/>
            <person name="Boggild A."/>
            <person name="Van De Vossenberg J."/>
            <person name="Meysman F."/>
            <person name="Nielsen L.P."/>
            <person name="Schramm A."/>
            <person name="Kjeldsen K.U."/>
        </authorList>
    </citation>
    <scope>NUCLEOTIDE SEQUENCE [LARGE SCALE GENOMIC DNA]</scope>
    <source>
        <strain evidence="2">A1</strain>
    </source>
</reference>